<evidence type="ECO:0000256" key="3">
    <source>
        <dbReference type="ARBA" id="ARBA00022617"/>
    </source>
</evidence>
<keyword evidence="4 8" id="KW-0479">Metal-binding</keyword>
<dbReference type="InterPro" id="IPR002401">
    <property type="entry name" value="Cyt_P450_E_grp-I"/>
</dbReference>
<sequence>MTVLTPGVAFLGRGFACFSMYLSTAYYGTVKIAESQDVSLPTWTVIAGAVVAAPVLGRLYVVYRNYSRRRRAAQLGARLVPKCQGKVPGNLDIMKISLDSIAFGYPGDGLNQFAEEYGPCYDLYLMHTELFVTTQPEHIKAILANEFHNFQKGPKFYVTMGSVLGTGVFNSDGDMWKFHRTITRPVFARERVSDFDIFDRHAAQVVLKIKERLNEGYPVDFQDVMLRFTLDTATDFLFGSSVDALSAGFSYPHNASRRNVESEQSASAKAADEFSWAFAKCQEIIAVRERMSWMWPLAEIRRDLTEVPMKIVKSYIEPIVQAAIERKRGEPNIVQVKEEKSAGQDDKTLLDYLLQSTTDPTVLRDEILNIMIAGRDTTASTLTWCIYLLSQHRNVLERLRAEILEKVGPMRRPDFDDLKELKYMRAVINETLRLYPAVPFNVRESINETIWPSPDPSLPPLYLPPGTKVAYSVFMMQRRKDLWGPDAEEFDPDRFLDERLQKYHLKNHFIFLPFNAGPRICLGQQYAYNQMSYMLVRLLQTFSEMSLDLASIPPEAAPPAFWTNSPGRKATEKVWPKLHLTLYANGGLWVNMREAELMEA</sequence>
<evidence type="ECO:0000256" key="9">
    <source>
        <dbReference type="RuleBase" id="RU000461"/>
    </source>
</evidence>
<dbReference type="PRINTS" id="PR00385">
    <property type="entry name" value="P450"/>
</dbReference>
<protein>
    <submittedName>
        <fullName evidence="11">Cytochrome P450 monooxygenase pc-1</fullName>
    </submittedName>
</protein>
<name>A0A4Y7S9J0_COPMI</name>
<dbReference type="GO" id="GO:0016705">
    <property type="term" value="F:oxidoreductase activity, acting on paired donors, with incorporation or reduction of molecular oxygen"/>
    <property type="evidence" value="ECO:0007669"/>
    <property type="project" value="InterPro"/>
</dbReference>
<keyword evidence="7 9" id="KW-0503">Monooxygenase</keyword>
<evidence type="ECO:0000256" key="7">
    <source>
        <dbReference type="ARBA" id="ARBA00023033"/>
    </source>
</evidence>
<dbReference type="InterPro" id="IPR017972">
    <property type="entry name" value="Cyt_P450_CS"/>
</dbReference>
<evidence type="ECO:0000256" key="6">
    <source>
        <dbReference type="ARBA" id="ARBA00023004"/>
    </source>
</evidence>
<dbReference type="AlphaFoldDB" id="A0A4Y7S9J0"/>
<comment type="cofactor">
    <cofactor evidence="1 8">
        <name>heme</name>
        <dbReference type="ChEBI" id="CHEBI:30413"/>
    </cofactor>
</comment>
<dbReference type="InterPro" id="IPR047146">
    <property type="entry name" value="Cyt_P450_E_CYP52_fungi"/>
</dbReference>
<keyword evidence="10" id="KW-1133">Transmembrane helix</keyword>
<dbReference type="Pfam" id="PF00067">
    <property type="entry name" value="p450"/>
    <property type="match status" value="1"/>
</dbReference>
<dbReference type="InterPro" id="IPR036396">
    <property type="entry name" value="Cyt_P450_sf"/>
</dbReference>
<feature type="binding site" description="axial binding residue" evidence="8">
    <location>
        <position position="521"/>
    </location>
    <ligand>
        <name>heme</name>
        <dbReference type="ChEBI" id="CHEBI:30413"/>
    </ligand>
    <ligandPart>
        <name>Fe</name>
        <dbReference type="ChEBI" id="CHEBI:18248"/>
    </ligandPart>
</feature>
<proteinExistence type="inferred from homology"/>
<keyword evidence="12" id="KW-1185">Reference proteome</keyword>
<dbReference type="Gene3D" id="1.10.630.10">
    <property type="entry name" value="Cytochrome P450"/>
    <property type="match status" value="1"/>
</dbReference>
<dbReference type="Proteomes" id="UP000298030">
    <property type="component" value="Unassembled WGS sequence"/>
</dbReference>
<dbReference type="SUPFAM" id="SSF48264">
    <property type="entry name" value="Cytochrome P450"/>
    <property type="match status" value="1"/>
</dbReference>
<dbReference type="EMBL" id="QPFP01000292">
    <property type="protein sequence ID" value="TEB18048.1"/>
    <property type="molecule type" value="Genomic_DNA"/>
</dbReference>
<dbReference type="GO" id="GO:0005506">
    <property type="term" value="F:iron ion binding"/>
    <property type="evidence" value="ECO:0007669"/>
    <property type="project" value="InterPro"/>
</dbReference>
<evidence type="ECO:0000256" key="5">
    <source>
        <dbReference type="ARBA" id="ARBA00023002"/>
    </source>
</evidence>
<keyword evidence="10" id="KW-0812">Transmembrane</keyword>
<comment type="caution">
    <text evidence="11">The sequence shown here is derived from an EMBL/GenBank/DDBJ whole genome shotgun (WGS) entry which is preliminary data.</text>
</comment>
<dbReference type="STRING" id="71717.A0A4Y7S9J0"/>
<evidence type="ECO:0000256" key="2">
    <source>
        <dbReference type="ARBA" id="ARBA00010617"/>
    </source>
</evidence>
<keyword evidence="6 8" id="KW-0408">Iron</keyword>
<dbReference type="PROSITE" id="PS00086">
    <property type="entry name" value="CYTOCHROME_P450"/>
    <property type="match status" value="1"/>
</dbReference>
<evidence type="ECO:0000256" key="8">
    <source>
        <dbReference type="PIRSR" id="PIRSR602401-1"/>
    </source>
</evidence>
<keyword evidence="5 9" id="KW-0560">Oxidoreductase</keyword>
<evidence type="ECO:0000256" key="10">
    <source>
        <dbReference type="SAM" id="Phobius"/>
    </source>
</evidence>
<dbReference type="CDD" id="cd11063">
    <property type="entry name" value="CYP52"/>
    <property type="match status" value="1"/>
</dbReference>
<feature type="transmembrane region" description="Helical" evidence="10">
    <location>
        <begin position="40"/>
        <end position="61"/>
    </location>
</feature>
<gene>
    <name evidence="11" type="ORF">FA13DRAFT_1767786</name>
</gene>
<comment type="similarity">
    <text evidence="2 9">Belongs to the cytochrome P450 family.</text>
</comment>
<dbReference type="PRINTS" id="PR00463">
    <property type="entry name" value="EP450I"/>
</dbReference>
<dbReference type="OrthoDB" id="1470350at2759"/>
<accession>A0A4Y7S9J0</accession>
<dbReference type="GO" id="GO:0004497">
    <property type="term" value="F:monooxygenase activity"/>
    <property type="evidence" value="ECO:0007669"/>
    <property type="project" value="UniProtKB-KW"/>
</dbReference>
<dbReference type="GO" id="GO:0020037">
    <property type="term" value="F:heme binding"/>
    <property type="evidence" value="ECO:0007669"/>
    <property type="project" value="InterPro"/>
</dbReference>
<reference evidence="11 12" key="1">
    <citation type="journal article" date="2019" name="Nat. Ecol. Evol.">
        <title>Megaphylogeny resolves global patterns of mushroom evolution.</title>
        <authorList>
            <person name="Varga T."/>
            <person name="Krizsan K."/>
            <person name="Foldi C."/>
            <person name="Dima B."/>
            <person name="Sanchez-Garcia M."/>
            <person name="Sanchez-Ramirez S."/>
            <person name="Szollosi G.J."/>
            <person name="Szarkandi J.G."/>
            <person name="Papp V."/>
            <person name="Albert L."/>
            <person name="Andreopoulos W."/>
            <person name="Angelini C."/>
            <person name="Antonin V."/>
            <person name="Barry K.W."/>
            <person name="Bougher N.L."/>
            <person name="Buchanan P."/>
            <person name="Buyck B."/>
            <person name="Bense V."/>
            <person name="Catcheside P."/>
            <person name="Chovatia M."/>
            <person name="Cooper J."/>
            <person name="Damon W."/>
            <person name="Desjardin D."/>
            <person name="Finy P."/>
            <person name="Geml J."/>
            <person name="Haridas S."/>
            <person name="Hughes K."/>
            <person name="Justo A."/>
            <person name="Karasinski D."/>
            <person name="Kautmanova I."/>
            <person name="Kiss B."/>
            <person name="Kocsube S."/>
            <person name="Kotiranta H."/>
            <person name="LaButti K.M."/>
            <person name="Lechner B.E."/>
            <person name="Liimatainen K."/>
            <person name="Lipzen A."/>
            <person name="Lukacs Z."/>
            <person name="Mihaltcheva S."/>
            <person name="Morgado L.N."/>
            <person name="Niskanen T."/>
            <person name="Noordeloos M.E."/>
            <person name="Ohm R.A."/>
            <person name="Ortiz-Santana B."/>
            <person name="Ovrebo C."/>
            <person name="Racz N."/>
            <person name="Riley R."/>
            <person name="Savchenko A."/>
            <person name="Shiryaev A."/>
            <person name="Soop K."/>
            <person name="Spirin V."/>
            <person name="Szebenyi C."/>
            <person name="Tomsovsky M."/>
            <person name="Tulloss R.E."/>
            <person name="Uehling J."/>
            <person name="Grigoriev I.V."/>
            <person name="Vagvolgyi C."/>
            <person name="Papp T."/>
            <person name="Martin F.M."/>
            <person name="Miettinen O."/>
            <person name="Hibbett D.S."/>
            <person name="Nagy L.G."/>
        </authorList>
    </citation>
    <scope>NUCLEOTIDE SEQUENCE [LARGE SCALE GENOMIC DNA]</scope>
    <source>
        <strain evidence="11 12">FP101781</strain>
    </source>
</reference>
<dbReference type="PANTHER" id="PTHR24287:SF1">
    <property type="entry name" value="P450, PUTATIVE (EUROFUNG)-RELATED"/>
    <property type="match status" value="1"/>
</dbReference>
<keyword evidence="3 8" id="KW-0349">Heme</keyword>
<evidence type="ECO:0000313" key="12">
    <source>
        <dbReference type="Proteomes" id="UP000298030"/>
    </source>
</evidence>
<organism evidence="11 12">
    <name type="scientific">Coprinellus micaceus</name>
    <name type="common">Glistening ink-cap mushroom</name>
    <name type="synonym">Coprinus micaceus</name>
    <dbReference type="NCBI Taxonomy" id="71717"/>
    <lineage>
        <taxon>Eukaryota</taxon>
        <taxon>Fungi</taxon>
        <taxon>Dikarya</taxon>
        <taxon>Basidiomycota</taxon>
        <taxon>Agaricomycotina</taxon>
        <taxon>Agaricomycetes</taxon>
        <taxon>Agaricomycetidae</taxon>
        <taxon>Agaricales</taxon>
        <taxon>Agaricineae</taxon>
        <taxon>Psathyrellaceae</taxon>
        <taxon>Coprinellus</taxon>
    </lineage>
</organism>
<keyword evidence="10" id="KW-0472">Membrane</keyword>
<evidence type="ECO:0000256" key="1">
    <source>
        <dbReference type="ARBA" id="ARBA00001971"/>
    </source>
</evidence>
<dbReference type="InterPro" id="IPR001128">
    <property type="entry name" value="Cyt_P450"/>
</dbReference>
<dbReference type="PANTHER" id="PTHR24287">
    <property type="entry name" value="P450, PUTATIVE (EUROFUNG)-RELATED"/>
    <property type="match status" value="1"/>
</dbReference>
<evidence type="ECO:0000313" key="11">
    <source>
        <dbReference type="EMBL" id="TEB18048.1"/>
    </source>
</evidence>
<evidence type="ECO:0000256" key="4">
    <source>
        <dbReference type="ARBA" id="ARBA00022723"/>
    </source>
</evidence>